<evidence type="ECO:0000313" key="2">
    <source>
        <dbReference type="EMBL" id="KAK4498065.1"/>
    </source>
</evidence>
<dbReference type="EMBL" id="JAXOVC010000008">
    <property type="protein sequence ID" value="KAK4498065.1"/>
    <property type="molecule type" value="Genomic_DNA"/>
</dbReference>
<dbReference type="Proteomes" id="UP001305779">
    <property type="component" value="Unassembled WGS sequence"/>
</dbReference>
<feature type="region of interest" description="Disordered" evidence="1">
    <location>
        <begin position="1"/>
        <end position="47"/>
    </location>
</feature>
<organism evidence="2 3">
    <name type="scientific">Zasmidium cellare</name>
    <name type="common">Wine cellar mold</name>
    <name type="synonym">Racodium cellare</name>
    <dbReference type="NCBI Taxonomy" id="395010"/>
    <lineage>
        <taxon>Eukaryota</taxon>
        <taxon>Fungi</taxon>
        <taxon>Dikarya</taxon>
        <taxon>Ascomycota</taxon>
        <taxon>Pezizomycotina</taxon>
        <taxon>Dothideomycetes</taxon>
        <taxon>Dothideomycetidae</taxon>
        <taxon>Mycosphaerellales</taxon>
        <taxon>Mycosphaerellaceae</taxon>
        <taxon>Zasmidium</taxon>
    </lineage>
</organism>
<reference evidence="2 3" key="1">
    <citation type="journal article" date="2023" name="G3 (Bethesda)">
        <title>A chromosome-level genome assembly of Zasmidium syzygii isolated from banana leaves.</title>
        <authorList>
            <person name="van Westerhoven A.C."/>
            <person name="Mehrabi R."/>
            <person name="Talebi R."/>
            <person name="Steentjes M.B.F."/>
            <person name="Corcolon B."/>
            <person name="Chong P.A."/>
            <person name="Kema G.H.J."/>
            <person name="Seidl M.F."/>
        </authorList>
    </citation>
    <scope>NUCLEOTIDE SEQUENCE [LARGE SCALE GENOMIC DNA]</scope>
    <source>
        <strain evidence="2 3">P124</strain>
    </source>
</reference>
<gene>
    <name evidence="2" type="ORF">PRZ48_010721</name>
</gene>
<accession>A0ABR0E9F3</accession>
<protein>
    <submittedName>
        <fullName evidence="2">Uncharacterized protein</fullName>
    </submittedName>
</protein>
<sequence>MFNPRDIESLMREKEEQDASRSQPLRGYSHRRAPPSRTHSDGFFTNTTARGSMFGSGRYPNGLDSYDGFGGGDFPEPSWRAMSPSVGRAERSGAYHRVTFEQAVADMVDALEYAKKGLQSLETTFNRDIAPLKVWLSTQHVDSLWILYTAWNGVSQNPPTSKADGSKNPTTTTYPEIMHRISKALVGLRQSSTPDCFSDLNANSGLSWHVLRTTMRKLEISFEAIEELVGLVRVQRERLAALRHEVGAAGELLGGLRGVVKEGKKVEEEDFYWGAI</sequence>
<keyword evidence="3" id="KW-1185">Reference proteome</keyword>
<evidence type="ECO:0000313" key="3">
    <source>
        <dbReference type="Proteomes" id="UP001305779"/>
    </source>
</evidence>
<evidence type="ECO:0000256" key="1">
    <source>
        <dbReference type="SAM" id="MobiDB-lite"/>
    </source>
</evidence>
<name>A0ABR0E9F3_ZASCE</name>
<proteinExistence type="predicted"/>
<comment type="caution">
    <text evidence="2">The sequence shown here is derived from an EMBL/GenBank/DDBJ whole genome shotgun (WGS) entry which is preliminary data.</text>
</comment>
<feature type="compositionally biased region" description="Basic and acidic residues" evidence="1">
    <location>
        <begin position="1"/>
        <end position="19"/>
    </location>
</feature>